<evidence type="ECO:0000256" key="1">
    <source>
        <dbReference type="ARBA" id="ARBA00004651"/>
    </source>
</evidence>
<comment type="subcellular location">
    <subcellularLocation>
        <location evidence="1">Cell membrane</location>
        <topology evidence="1">Multi-pass membrane protein</topology>
    </subcellularLocation>
</comment>
<dbReference type="PANTHER" id="PTHR43124">
    <property type="entry name" value="PURINE EFFLUX PUMP PBUE"/>
    <property type="match status" value="1"/>
</dbReference>
<keyword evidence="3 6" id="KW-0812">Transmembrane</keyword>
<dbReference type="SUPFAM" id="SSF103473">
    <property type="entry name" value="MFS general substrate transporter"/>
    <property type="match status" value="1"/>
</dbReference>
<feature type="transmembrane region" description="Helical" evidence="6">
    <location>
        <begin position="204"/>
        <end position="225"/>
    </location>
</feature>
<feature type="transmembrane region" description="Helical" evidence="6">
    <location>
        <begin position="12"/>
        <end position="33"/>
    </location>
</feature>
<dbReference type="RefSeq" id="WP_229680479.1">
    <property type="nucleotide sequence ID" value="NZ_BMIJ01000001.1"/>
</dbReference>
<proteinExistence type="predicted"/>
<feature type="transmembrane region" description="Helical" evidence="6">
    <location>
        <begin position="356"/>
        <end position="375"/>
    </location>
</feature>
<feature type="transmembrane region" description="Helical" evidence="6">
    <location>
        <begin position="74"/>
        <end position="90"/>
    </location>
</feature>
<evidence type="ECO:0000313" key="7">
    <source>
        <dbReference type="EMBL" id="GGB81320.1"/>
    </source>
</evidence>
<keyword evidence="5 6" id="KW-0472">Membrane</keyword>
<feature type="transmembrane region" description="Helical" evidence="6">
    <location>
        <begin position="130"/>
        <end position="148"/>
    </location>
</feature>
<feature type="transmembrane region" description="Helical" evidence="6">
    <location>
        <begin position="293"/>
        <end position="316"/>
    </location>
</feature>
<evidence type="ECO:0000256" key="3">
    <source>
        <dbReference type="ARBA" id="ARBA00022692"/>
    </source>
</evidence>
<dbReference type="InterPro" id="IPR036259">
    <property type="entry name" value="MFS_trans_sf"/>
</dbReference>
<sequence>MITIDSIRGRTALCVAHVAGMIDMIALPVWVGALISQYHFTPQKAGGLATLFLMGVVVASLFWSPRFNRFKPRLLVPLGFCLTSIAFFVATTTDHYILLAILHACGGLTTGMSLSFTHGSIGRASNPHKLFGLAQFSLGSFAILFLGGSPTIIETFGGPALFVIFGSVMALAAIMTLLLFPHIDNRKAKTPTHQVARERIPRQVWFGIFGVSLMAILQAMTFSFVERVGSDMHGYSTAQVSGVLLATGLVGMLPGLAAMLMHGRWSAPKVMLAGPALQAALTLVIVMTTAFPAYAIAVCFYPFIMVFTHTFAFGYFADKDPSGRAVAATPAMNMIGSGIGPFLGGTLVQFFGYESLGYGALVLALLAILSVSQLGREVGLVQAAR</sequence>
<dbReference type="InterPro" id="IPR050189">
    <property type="entry name" value="MFS_Efflux_Transporters"/>
</dbReference>
<feature type="transmembrane region" description="Helical" evidence="6">
    <location>
        <begin position="160"/>
        <end position="183"/>
    </location>
</feature>
<keyword evidence="2" id="KW-1003">Cell membrane</keyword>
<dbReference type="Gene3D" id="1.20.1250.20">
    <property type="entry name" value="MFS general substrate transporter like domains"/>
    <property type="match status" value="1"/>
</dbReference>
<accession>A0ABQ1K0J0</accession>
<dbReference type="Pfam" id="PF07690">
    <property type="entry name" value="MFS_1"/>
    <property type="match status" value="1"/>
</dbReference>
<feature type="transmembrane region" description="Helical" evidence="6">
    <location>
        <begin position="237"/>
        <end position="258"/>
    </location>
</feature>
<feature type="transmembrane region" description="Helical" evidence="6">
    <location>
        <begin position="45"/>
        <end position="62"/>
    </location>
</feature>
<dbReference type="InterPro" id="IPR011701">
    <property type="entry name" value="MFS"/>
</dbReference>
<protein>
    <submittedName>
        <fullName evidence="7">MFS transporter</fullName>
    </submittedName>
</protein>
<gene>
    <name evidence="7" type="ORF">GCM10011352_03810</name>
</gene>
<reference evidence="8" key="1">
    <citation type="journal article" date="2019" name="Int. J. Syst. Evol. Microbiol.">
        <title>The Global Catalogue of Microorganisms (GCM) 10K type strain sequencing project: providing services to taxonomists for standard genome sequencing and annotation.</title>
        <authorList>
            <consortium name="The Broad Institute Genomics Platform"/>
            <consortium name="The Broad Institute Genome Sequencing Center for Infectious Disease"/>
            <person name="Wu L."/>
            <person name="Ma J."/>
        </authorList>
    </citation>
    <scope>NUCLEOTIDE SEQUENCE [LARGE SCALE GENOMIC DNA]</scope>
    <source>
        <strain evidence="8">CGMCC 1.15341</strain>
    </source>
</reference>
<keyword evidence="8" id="KW-1185">Reference proteome</keyword>
<dbReference type="EMBL" id="BMIJ01000001">
    <property type="protein sequence ID" value="GGB81320.1"/>
    <property type="molecule type" value="Genomic_DNA"/>
</dbReference>
<keyword evidence="4 6" id="KW-1133">Transmembrane helix</keyword>
<dbReference type="Proteomes" id="UP000629025">
    <property type="component" value="Unassembled WGS sequence"/>
</dbReference>
<evidence type="ECO:0000313" key="8">
    <source>
        <dbReference type="Proteomes" id="UP000629025"/>
    </source>
</evidence>
<comment type="caution">
    <text evidence="7">The sequence shown here is derived from an EMBL/GenBank/DDBJ whole genome shotgun (WGS) entry which is preliminary data.</text>
</comment>
<evidence type="ECO:0000256" key="5">
    <source>
        <dbReference type="ARBA" id="ARBA00023136"/>
    </source>
</evidence>
<evidence type="ECO:0000256" key="4">
    <source>
        <dbReference type="ARBA" id="ARBA00022989"/>
    </source>
</evidence>
<feature type="transmembrane region" description="Helical" evidence="6">
    <location>
        <begin position="96"/>
        <end position="118"/>
    </location>
</feature>
<dbReference type="PANTHER" id="PTHR43124:SF10">
    <property type="entry name" value="PURINE EFFLUX PUMP PBUE"/>
    <property type="match status" value="1"/>
</dbReference>
<name>A0ABQ1K0J0_9GAMM</name>
<organism evidence="7 8">
    <name type="scientific">Marinobacterium zhoushanense</name>
    <dbReference type="NCBI Taxonomy" id="1679163"/>
    <lineage>
        <taxon>Bacteria</taxon>
        <taxon>Pseudomonadati</taxon>
        <taxon>Pseudomonadota</taxon>
        <taxon>Gammaproteobacteria</taxon>
        <taxon>Oceanospirillales</taxon>
        <taxon>Oceanospirillaceae</taxon>
        <taxon>Marinobacterium</taxon>
    </lineage>
</organism>
<evidence type="ECO:0000256" key="2">
    <source>
        <dbReference type="ARBA" id="ARBA00022475"/>
    </source>
</evidence>
<evidence type="ECO:0000256" key="6">
    <source>
        <dbReference type="SAM" id="Phobius"/>
    </source>
</evidence>